<accession>A0A3B0WGT0</accession>
<organism evidence="1">
    <name type="scientific">hydrothermal vent metagenome</name>
    <dbReference type="NCBI Taxonomy" id="652676"/>
    <lineage>
        <taxon>unclassified sequences</taxon>
        <taxon>metagenomes</taxon>
        <taxon>ecological metagenomes</taxon>
    </lineage>
</organism>
<dbReference type="EC" id="1.4.1.13" evidence="1"/>
<reference evidence="1" key="1">
    <citation type="submission" date="2018-06" db="EMBL/GenBank/DDBJ databases">
        <authorList>
            <person name="Zhirakovskaya E."/>
        </authorList>
    </citation>
    <scope>NUCLEOTIDE SEQUENCE</scope>
</reference>
<dbReference type="Gene3D" id="3.40.50.2000">
    <property type="entry name" value="Glycogen Phosphorylase B"/>
    <property type="match status" value="1"/>
</dbReference>
<protein>
    <submittedName>
        <fullName evidence="1">Glutamate synthase [NADPH] large chain</fullName>
        <ecNumber evidence="1">1.4.1.13</ecNumber>
    </submittedName>
</protein>
<dbReference type="GO" id="GO:0004355">
    <property type="term" value="F:glutamate synthase (NADPH) activity"/>
    <property type="evidence" value="ECO:0007669"/>
    <property type="project" value="UniProtKB-EC"/>
</dbReference>
<dbReference type="EMBL" id="UOFB01000397">
    <property type="protein sequence ID" value="VAW49837.1"/>
    <property type="molecule type" value="Genomic_DNA"/>
</dbReference>
<dbReference type="Pfam" id="PF13692">
    <property type="entry name" value="Glyco_trans_1_4"/>
    <property type="match status" value="1"/>
</dbReference>
<dbReference type="SUPFAM" id="SSF53756">
    <property type="entry name" value="UDP-Glycosyltransferase/glycogen phosphorylase"/>
    <property type="match status" value="1"/>
</dbReference>
<proteinExistence type="predicted"/>
<name>A0A3B0WGT0_9ZZZZ</name>
<dbReference type="CDD" id="cd03801">
    <property type="entry name" value="GT4_PimA-like"/>
    <property type="match status" value="1"/>
</dbReference>
<keyword evidence="1" id="KW-0560">Oxidoreductase</keyword>
<gene>
    <name evidence="1" type="ORF">MNBD_GAMMA04-208</name>
</gene>
<sequence length="432" mass="49873">MISKNLLIIGYVWPEPNSSAAGTRMMQLILLFQANGWQITFATPAKQGDHKTDLQALGIKEHTIKLNSACFDQFIQTLQPQLVMFDRFMMEEQFGWRIEKYLPKTIRLLNTEDLHCLRATRQTLMKSYLKTVPKQVDLNHVPLFNQSKLFKLMATTDLAKREIASIFRCDLTLMISEFEMDLLQQHFQVPKQQLCYLPFLYPNTLCQTEEKLSFQSRQHFIAIGNFRHDPNWDAVLWLKQTIWPRIRQQLPQAELHVYGAYPPPKATQLHNDKQGFKVKGWAPDALHVIRQARVCLAPLRFGAGIKGKLAESMLCGTPNVTTSIGSESMQNPKSNQWGGEISNNTEQFVQAAVQLYSEPEYWKTAQQTGFNIVQSRYTVPHPSQETLFKQLSPIIQQPDAHRQTLFIGAILNHHHHKSTQYMAQWIEAKNRD</sequence>
<evidence type="ECO:0000313" key="1">
    <source>
        <dbReference type="EMBL" id="VAW49837.1"/>
    </source>
</evidence>
<dbReference type="AlphaFoldDB" id="A0A3B0WGT0"/>